<dbReference type="EMBL" id="JAHFZB010000018">
    <property type="protein sequence ID" value="KAK6478993.1"/>
    <property type="molecule type" value="Genomic_DNA"/>
</dbReference>
<protein>
    <submittedName>
        <fullName evidence="2">DNA mismatch repair protein Mlh3-like isoform X3</fullName>
    </submittedName>
</protein>
<sequence>MFVNLKDLEETQGESRLQDHFLLQQARFEDASKKKEIPSTTQSSSNWVEHFDVSVGRMAYINTVTGLSKYVAPPEKETQAICTTDITTMAVNVVSEKGIFTRTDSVNPINRSGARDPAPDSPQSPSFPSLPW</sequence>
<reference evidence="2 3" key="1">
    <citation type="submission" date="2021-05" db="EMBL/GenBank/DDBJ databases">
        <authorList>
            <person name="Zahm M."/>
            <person name="Klopp C."/>
            <person name="Cabau C."/>
            <person name="Kuhl H."/>
            <person name="Suciu R."/>
            <person name="Ciorpac M."/>
            <person name="Holostenco D."/>
            <person name="Gessner J."/>
            <person name="Wuertz S."/>
            <person name="Hohne C."/>
            <person name="Stock M."/>
            <person name="Gislard M."/>
            <person name="Lluch J."/>
            <person name="Milhes M."/>
            <person name="Lampietro C."/>
            <person name="Lopez Roques C."/>
            <person name="Donnadieu C."/>
            <person name="Du K."/>
            <person name="Schartl M."/>
            <person name="Guiguen Y."/>
        </authorList>
    </citation>
    <scope>NUCLEOTIDE SEQUENCE [LARGE SCALE GENOMIC DNA]</scope>
    <source>
        <strain evidence="2">Hh-F2</strain>
        <tissue evidence="2">Blood</tissue>
    </source>
</reference>
<keyword evidence="3" id="KW-1185">Reference proteome</keyword>
<comment type="caution">
    <text evidence="2">The sequence shown here is derived from an EMBL/GenBank/DDBJ whole genome shotgun (WGS) entry which is preliminary data.</text>
</comment>
<evidence type="ECO:0000313" key="3">
    <source>
        <dbReference type="Proteomes" id="UP001369086"/>
    </source>
</evidence>
<evidence type="ECO:0000256" key="1">
    <source>
        <dbReference type="SAM" id="MobiDB-lite"/>
    </source>
</evidence>
<name>A0ABR0Z2P9_HUSHU</name>
<feature type="region of interest" description="Disordered" evidence="1">
    <location>
        <begin position="102"/>
        <end position="132"/>
    </location>
</feature>
<evidence type="ECO:0000313" key="2">
    <source>
        <dbReference type="EMBL" id="KAK6478993.1"/>
    </source>
</evidence>
<dbReference type="Proteomes" id="UP001369086">
    <property type="component" value="Unassembled WGS sequence"/>
</dbReference>
<proteinExistence type="predicted"/>
<feature type="compositionally biased region" description="Polar residues" evidence="1">
    <location>
        <begin position="121"/>
        <end position="132"/>
    </location>
</feature>
<organism evidence="2 3">
    <name type="scientific">Huso huso</name>
    <name type="common">Beluga</name>
    <name type="synonym">Acipenser huso</name>
    <dbReference type="NCBI Taxonomy" id="61971"/>
    <lineage>
        <taxon>Eukaryota</taxon>
        <taxon>Metazoa</taxon>
        <taxon>Chordata</taxon>
        <taxon>Craniata</taxon>
        <taxon>Vertebrata</taxon>
        <taxon>Euteleostomi</taxon>
        <taxon>Actinopterygii</taxon>
        <taxon>Chondrostei</taxon>
        <taxon>Acipenseriformes</taxon>
        <taxon>Acipenseridae</taxon>
        <taxon>Huso</taxon>
    </lineage>
</organism>
<accession>A0ABR0Z2P9</accession>
<gene>
    <name evidence="2" type="ORF">HHUSO_G19632</name>
</gene>